<evidence type="ECO:0000256" key="3">
    <source>
        <dbReference type="ARBA" id="ARBA00023125"/>
    </source>
</evidence>
<comment type="caution">
    <text evidence="7">The sequence shown here is derived from an EMBL/GenBank/DDBJ whole genome shotgun (WGS) entry which is preliminary data.</text>
</comment>
<name>A0ABW3GZR9_9BACL</name>
<evidence type="ECO:0000256" key="2">
    <source>
        <dbReference type="ARBA" id="ARBA00022578"/>
    </source>
</evidence>
<dbReference type="InterPro" id="IPR017894">
    <property type="entry name" value="HTH_IS21_transposase_type"/>
</dbReference>
<dbReference type="PANTHER" id="PTHR35004">
    <property type="entry name" value="TRANSPOSASE RV3428C-RELATED"/>
    <property type="match status" value="1"/>
</dbReference>
<proteinExistence type="inferred from homology"/>
<dbReference type="InterPro" id="IPR054353">
    <property type="entry name" value="IstA-like_C"/>
</dbReference>
<dbReference type="PROSITE" id="PS50531">
    <property type="entry name" value="HTH_IS21"/>
    <property type="match status" value="1"/>
</dbReference>
<dbReference type="NCBIfam" id="NF033546">
    <property type="entry name" value="transpos_IS21"/>
    <property type="match status" value="1"/>
</dbReference>
<feature type="domain" description="HTH IS21-type" evidence="5">
    <location>
        <begin position="6"/>
        <end position="68"/>
    </location>
</feature>
<dbReference type="Gene3D" id="1.10.10.60">
    <property type="entry name" value="Homeodomain-like"/>
    <property type="match status" value="1"/>
</dbReference>
<dbReference type="Proteomes" id="UP001596976">
    <property type="component" value="Unassembled WGS sequence"/>
</dbReference>
<comment type="similarity">
    <text evidence="1">Belongs to the transposase IS21/IS408/IS1162 family.</text>
</comment>
<evidence type="ECO:0000313" key="7">
    <source>
        <dbReference type="EMBL" id="MFD0944675.1"/>
    </source>
</evidence>
<dbReference type="EMBL" id="JBHTJF010000044">
    <property type="protein sequence ID" value="MFD0944675.1"/>
    <property type="molecule type" value="Genomic_DNA"/>
</dbReference>
<dbReference type="PANTHER" id="PTHR35004:SF6">
    <property type="entry name" value="TRANSPOSASE"/>
    <property type="match status" value="1"/>
</dbReference>
<organism evidence="7 8">
    <name type="scientific">Savagea faecisuis</name>
    <dbReference type="NCBI Taxonomy" id="1274803"/>
    <lineage>
        <taxon>Bacteria</taxon>
        <taxon>Bacillati</taxon>
        <taxon>Bacillota</taxon>
        <taxon>Bacilli</taxon>
        <taxon>Bacillales</taxon>
        <taxon>Caryophanaceae</taxon>
        <taxon>Savagea</taxon>
    </lineage>
</organism>
<dbReference type="Pfam" id="PF22483">
    <property type="entry name" value="Mu-transpos_C_2"/>
    <property type="match status" value="1"/>
</dbReference>
<evidence type="ECO:0000256" key="1">
    <source>
        <dbReference type="ARBA" id="ARBA00009277"/>
    </source>
</evidence>
<protein>
    <submittedName>
        <fullName evidence="7">IS21 family transposase</fullName>
    </submittedName>
</protein>
<reference evidence="8" key="1">
    <citation type="journal article" date="2019" name="Int. J. Syst. Evol. Microbiol.">
        <title>The Global Catalogue of Microorganisms (GCM) 10K type strain sequencing project: providing services to taxonomists for standard genome sequencing and annotation.</title>
        <authorList>
            <consortium name="The Broad Institute Genomics Platform"/>
            <consortium name="The Broad Institute Genome Sequencing Center for Infectious Disease"/>
            <person name="Wu L."/>
            <person name="Ma J."/>
        </authorList>
    </citation>
    <scope>NUCLEOTIDE SEQUENCE [LARGE SCALE GENOMIC DNA]</scope>
    <source>
        <strain evidence="8">CCUG 63563</strain>
    </source>
</reference>
<gene>
    <name evidence="7" type="primary">istA</name>
    <name evidence="7" type="ORF">ACFQ0V_13070</name>
</gene>
<sequence length="416" mass="48730">MTLLLEDFLMIRELKQKGWTISAIARETGFDRKTVRKHLNADTVPVSKKRTPRKSKLDPYKAYLLERIKEGTTNCAVLMEEICAMGYEGKSTILREFVQPYREAPKKQATVRFETAPGRQAQVDWAEDIGEFLVDGVKRPLYAFIMILSYSRKRYIEFTTDMTQETLMKCHMNAFSYFNGIPQQLLYDNMRTVVTKHSVSQIRFNKKFEDFLAYYGVIPKACKPYRAQTKGKVERAVAYLKSNFLKRRLPETLEELNYEVRKWLNEVVHQKRNQTTQQCPNDRFEEERSLLLQWNKKPLYQIRQWELREVSKDCLISYQQNKYSVPYRYAGQQVKIHETNEGILEIYDEYECIATHLLIEGKHQMAMDDRHYQGLPGTKKEQETNLHGLATPDSPTPITNVANRSLAVYAALEEGD</sequence>
<dbReference type="InterPro" id="IPR036397">
    <property type="entry name" value="RNaseH_sf"/>
</dbReference>
<keyword evidence="8" id="KW-1185">Reference proteome</keyword>
<keyword evidence="4" id="KW-0233">DNA recombination</keyword>
<evidence type="ECO:0000259" key="5">
    <source>
        <dbReference type="PROSITE" id="PS50531"/>
    </source>
</evidence>
<dbReference type="RefSeq" id="WP_381014403.1">
    <property type="nucleotide sequence ID" value="NZ_JBHTJF010000044.1"/>
</dbReference>
<dbReference type="InterPro" id="IPR001584">
    <property type="entry name" value="Integrase_cat-core"/>
</dbReference>
<feature type="domain" description="Integrase catalytic" evidence="6">
    <location>
        <begin position="113"/>
        <end position="288"/>
    </location>
</feature>
<dbReference type="Pfam" id="PF00665">
    <property type="entry name" value="rve"/>
    <property type="match status" value="1"/>
</dbReference>
<dbReference type="InterPro" id="IPR012337">
    <property type="entry name" value="RNaseH-like_sf"/>
</dbReference>
<evidence type="ECO:0000313" key="8">
    <source>
        <dbReference type="Proteomes" id="UP001596976"/>
    </source>
</evidence>
<evidence type="ECO:0000256" key="4">
    <source>
        <dbReference type="ARBA" id="ARBA00023172"/>
    </source>
</evidence>
<keyword evidence="3" id="KW-0238">DNA-binding</keyword>
<evidence type="ECO:0000259" key="6">
    <source>
        <dbReference type="PROSITE" id="PS50994"/>
    </source>
</evidence>
<keyword evidence="2" id="KW-0815">Transposition</keyword>
<accession>A0ABW3GZR9</accession>
<dbReference type="PROSITE" id="PS50994">
    <property type="entry name" value="INTEGRASE"/>
    <property type="match status" value="1"/>
</dbReference>
<dbReference type="SUPFAM" id="SSF53098">
    <property type="entry name" value="Ribonuclease H-like"/>
    <property type="match status" value="1"/>
</dbReference>
<dbReference type="Gene3D" id="3.30.420.10">
    <property type="entry name" value="Ribonuclease H-like superfamily/Ribonuclease H"/>
    <property type="match status" value="1"/>
</dbReference>